<gene>
    <name evidence="1" type="ORF">AUK42_06325</name>
    <name evidence="4" type="ORF">CO097_03675</name>
    <name evidence="3" type="ORF">COZ07_07165</name>
    <name evidence="2" type="ORF">COZ58_04875</name>
</gene>
<dbReference type="RefSeq" id="WP_406607918.1">
    <property type="nucleotide sequence ID" value="NZ_PFKO01000269.1"/>
</dbReference>
<sequence length="187" mass="22246">MLPNKSVKESKFDPETETEYKISEKEIYKTFLKEYNKKNKKDFHLVRLGDPIQGEPSCICTDDLNLELTQVYYNKEEAKAAWGLVQLMKKREKDKNYDRKHKDKKDYLTEANQMFCDSLNERINNKSNRKYNYKGKLFLVVEEGIGLTKKEAVEYYIKQGKKATNNIFNEIWLMLQSAGHYKIYQLK</sequence>
<evidence type="ECO:0000313" key="3">
    <source>
        <dbReference type="EMBL" id="PIY32023.1"/>
    </source>
</evidence>
<dbReference type="Proteomes" id="UP000228560">
    <property type="component" value="Unassembled WGS sequence"/>
</dbReference>
<dbReference type="EMBL" id="PFIP01000098">
    <property type="protein sequence ID" value="PIX34168.1"/>
    <property type="molecule type" value="Genomic_DNA"/>
</dbReference>
<accession>A0A1J5G6Y6</accession>
<dbReference type="EMBL" id="PFKO01000269">
    <property type="protein sequence ID" value="PIY32023.1"/>
    <property type="molecule type" value="Genomic_DNA"/>
</dbReference>
<proteinExistence type="predicted"/>
<name>A0A1J5G6Y6_9BACT</name>
<reference evidence="1 5" key="1">
    <citation type="journal article" date="2016" name="Environ. Microbiol.">
        <title>Genomic resolution of a cold subsurface aquifer community provides metabolic insights for novel microbes adapted to high CO concentrations.</title>
        <authorList>
            <person name="Probst A.J."/>
            <person name="Castelle C.J."/>
            <person name="Singh A."/>
            <person name="Brown C.T."/>
            <person name="Anantharaman K."/>
            <person name="Sharon I."/>
            <person name="Hug L.A."/>
            <person name="Burstein D."/>
            <person name="Emerson J.B."/>
            <person name="Thomas B.C."/>
            <person name="Banfield J.F."/>
        </authorList>
    </citation>
    <scope>NUCLEOTIDE SEQUENCE [LARGE SCALE GENOMIC DNA]</scope>
    <source>
        <strain evidence="1">CG2_30_33_13</strain>
    </source>
</reference>
<evidence type="ECO:0000313" key="5">
    <source>
        <dbReference type="Proteomes" id="UP000182763"/>
    </source>
</evidence>
<evidence type="ECO:0000313" key="1">
    <source>
        <dbReference type="EMBL" id="OIP68405.1"/>
    </source>
</evidence>
<evidence type="ECO:0000313" key="4">
    <source>
        <dbReference type="EMBL" id="PJB57027.1"/>
    </source>
</evidence>
<protein>
    <submittedName>
        <fullName evidence="1">Uncharacterized protein</fullName>
    </submittedName>
</protein>
<dbReference type="AlphaFoldDB" id="A0A1J5G6Y6"/>
<accession>A0A2M7K7P7</accession>
<dbReference type="Proteomes" id="UP000230646">
    <property type="component" value="Unassembled WGS sequence"/>
</dbReference>
<organism evidence="1 5">
    <name type="scientific">Candidatus Infernicultor aquiphilus</name>
    <dbReference type="NCBI Taxonomy" id="1805029"/>
    <lineage>
        <taxon>Bacteria</taxon>
        <taxon>Pseudomonadati</taxon>
        <taxon>Atribacterota</taxon>
        <taxon>Candidatus Phoenicimicrobiia</taxon>
        <taxon>Candidatus Pheonicimicrobiales</taxon>
        <taxon>Candidatus Phoenicimicrobiaceae</taxon>
        <taxon>Candidatus Infernicultor</taxon>
    </lineage>
</organism>
<dbReference type="EMBL" id="PFTV01000088">
    <property type="protein sequence ID" value="PJB57027.1"/>
    <property type="molecule type" value="Genomic_DNA"/>
</dbReference>
<dbReference type="STRING" id="1805029.AUK42_06325"/>
<accession>A0A2M8CD76</accession>
<evidence type="ECO:0000313" key="6">
    <source>
        <dbReference type="Proteomes" id="UP000228560"/>
    </source>
</evidence>
<reference evidence="2" key="2">
    <citation type="submission" date="2017-09" db="EMBL/GenBank/DDBJ databases">
        <title>Depth-based differentiation of microbial function through sediment-hosted aquifers and enrichment of novel symbionts in the deep terrestrial subsurface.</title>
        <authorList>
            <person name="Probst A.J."/>
            <person name="Ladd B."/>
            <person name="Jarett J.K."/>
            <person name="Geller-Mcgrath D.E."/>
            <person name="Sieber C.M.K."/>
            <person name="Emerson J.B."/>
            <person name="Anantharaman K."/>
            <person name="Thomas B.C."/>
            <person name="Malmstrom R."/>
            <person name="Stieglmeier M."/>
            <person name="Klingl A."/>
            <person name="Woyke T."/>
            <person name="Ryan C.M."/>
            <person name="Banfield J.F."/>
        </authorList>
    </citation>
    <scope>NUCLEOTIDE SEQUENCE</scope>
    <source>
        <strain evidence="2">CG_4_8_14_3_um_filter_34_18</strain>
    </source>
</reference>
<dbReference type="EMBL" id="MNYY01000123">
    <property type="protein sequence ID" value="OIP68405.1"/>
    <property type="molecule type" value="Genomic_DNA"/>
</dbReference>
<evidence type="ECO:0000313" key="7">
    <source>
        <dbReference type="Proteomes" id="UP000230646"/>
    </source>
</evidence>
<accession>A0A2M7PN05</accession>
<dbReference type="Proteomes" id="UP000182763">
    <property type="component" value="Unassembled WGS sequence"/>
</dbReference>
<reference evidence="6 7" key="3">
    <citation type="submission" date="2017-09" db="EMBL/GenBank/DDBJ databases">
        <title>Depth-based differentiation of microbial function through sediment-hosted aquifers and enrichment of novel symbionts in the deep terrestrial subsurface.</title>
        <authorList>
            <person name="Probst A.J."/>
            <person name="Ladd B."/>
            <person name="Jarett J.K."/>
            <person name="Geller-Mcgrath D.E."/>
            <person name="Sieber C.M."/>
            <person name="Emerson J.B."/>
            <person name="Anantharaman K."/>
            <person name="Thomas B.C."/>
            <person name="Malmstrom R."/>
            <person name="Stieglmeier M."/>
            <person name="Klingl A."/>
            <person name="Woyke T."/>
            <person name="Ryan C.M."/>
            <person name="Banfield J.F."/>
        </authorList>
    </citation>
    <scope>NUCLEOTIDE SEQUENCE [LARGE SCALE GENOMIC DNA]</scope>
    <source>
        <strain evidence="3">CG_4_10_14_3_um_filter_34_13</strain>
        <strain evidence="4">CG_4_9_14_3_um_filter_33_16</strain>
    </source>
</reference>
<evidence type="ECO:0000313" key="2">
    <source>
        <dbReference type="EMBL" id="PIX34168.1"/>
    </source>
</evidence>
<dbReference type="Proteomes" id="UP000231493">
    <property type="component" value="Unassembled WGS sequence"/>
</dbReference>
<comment type="caution">
    <text evidence="1">The sequence shown here is derived from an EMBL/GenBank/DDBJ whole genome shotgun (WGS) entry which is preliminary data.</text>
</comment>